<accession>D6ZEP3</accession>
<evidence type="ECO:0000313" key="2">
    <source>
        <dbReference type="EMBL" id="ADG97417.1"/>
    </source>
</evidence>
<proteinExistence type="predicted"/>
<reference evidence="2 3" key="1">
    <citation type="journal article" date="2010" name="Stand. Genomic Sci.">
        <title>Complete genome sequence of Segniliparus rotundus type strain (CDC 1076).</title>
        <authorList>
            <person name="Sikorski J."/>
            <person name="Lapidus A."/>
            <person name="Copeland A."/>
            <person name="Misra M."/>
            <person name="Glavina Del Rio T."/>
            <person name="Nolan M."/>
            <person name="Lucas S."/>
            <person name="Chen F."/>
            <person name="Tice H."/>
            <person name="Cheng J.F."/>
            <person name="Jando M."/>
            <person name="Schneider S."/>
            <person name="Bruce D."/>
            <person name="Goodwin L."/>
            <person name="Pitluck S."/>
            <person name="Liolios K."/>
            <person name="Mikhailova N."/>
            <person name="Pati A."/>
            <person name="Ivanova N."/>
            <person name="Mavromatis K."/>
            <person name="Chen A."/>
            <person name="Palaniappan K."/>
            <person name="Chertkov O."/>
            <person name="Land M."/>
            <person name="Hauser L."/>
            <person name="Chang Y.J."/>
            <person name="Jeffries C.D."/>
            <person name="Brettin T."/>
            <person name="Detter J.C."/>
            <person name="Han C."/>
            <person name="Rohde M."/>
            <person name="Goker M."/>
            <person name="Bristow J."/>
            <person name="Eisen J.A."/>
            <person name="Markowitz V."/>
            <person name="Hugenholtz P."/>
            <person name="Kyrpides N.C."/>
            <person name="Klenk H.P."/>
        </authorList>
    </citation>
    <scope>NUCLEOTIDE SEQUENCE [LARGE SCALE GENOMIC DNA]</scope>
    <source>
        <strain evidence="3">ATCC BAA-972 / CDC 1076 / CIP 108378 / DSM 44985 / JCM 13578</strain>
    </source>
</reference>
<protein>
    <submittedName>
        <fullName evidence="2">Uncharacterized protein</fullName>
    </submittedName>
</protein>
<dbReference type="PANTHER" id="PTHR37539:SF1">
    <property type="entry name" value="ER-BOUND OXYGENASE MPAB_MPAB'_RUBBER OXYGENASE CATALYTIC DOMAIN-CONTAINING PROTEIN"/>
    <property type="match status" value="1"/>
</dbReference>
<dbReference type="HOGENOM" id="CLU_049598_0_1_11"/>
<dbReference type="PANTHER" id="PTHR37539">
    <property type="entry name" value="SECRETED PROTEIN-RELATED"/>
    <property type="match status" value="1"/>
</dbReference>
<dbReference type="eggNOG" id="ENOG502Z7TF">
    <property type="taxonomic scope" value="Bacteria"/>
</dbReference>
<name>D6ZEP3_SEGRD</name>
<evidence type="ECO:0000256" key="1">
    <source>
        <dbReference type="SAM" id="MobiDB-lite"/>
    </source>
</evidence>
<sequence length="455" mass="51078">MGRAGPIRGRRLTSRRRDEAWRTDPAETQGPAPLPTAFRWAERRDRGAHARVRGAVKRMTGFDLYPDETTARRFGELLLAGDPVAEQFVAQTYHGELGPTRSRELLDRALAVGVEHVPEAPASMRQLFAEFERIPDWVRPELVERGAAVWRRWGYALGAMANAATMDTYTEGSLAVPLSLSGGYAGERALNRYLETSRWWIEVCRPGAALTAGSLGRSISLKVRVMHVSVRQRVAAHPEWDAQRWGLPISQVEMLLTLVGGTVAPGVGLTALGYLTSKSEIEAALHFNRYLGHLVGVRCDDIFPRTLGDGLRLLYLFDTARSYDSGDCGRELVESFVPAFAPRPGERGFARLRKLAHRNIMAGHAQLFMLPWNRSRYRLPAPWIGLAILFGRAPFVLAAELSRRLHPAIDRLWQRQSVRSWERWLRWQSPQQAQSAPQREAGAPESFEAAHALRR</sequence>
<feature type="region of interest" description="Disordered" evidence="1">
    <location>
        <begin position="432"/>
        <end position="455"/>
    </location>
</feature>
<dbReference type="Proteomes" id="UP000002247">
    <property type="component" value="Chromosome"/>
</dbReference>
<feature type="region of interest" description="Disordered" evidence="1">
    <location>
        <begin position="1"/>
        <end position="35"/>
    </location>
</feature>
<feature type="compositionally biased region" description="Basic and acidic residues" evidence="1">
    <location>
        <begin position="15"/>
        <end position="25"/>
    </location>
</feature>
<dbReference type="EMBL" id="CP001958">
    <property type="protein sequence ID" value="ADG97417.1"/>
    <property type="molecule type" value="Genomic_DNA"/>
</dbReference>
<dbReference type="KEGG" id="srt:Srot_0944"/>
<gene>
    <name evidence="2" type="ordered locus">Srot_0944</name>
</gene>
<dbReference type="AlphaFoldDB" id="D6ZEP3"/>
<evidence type="ECO:0000313" key="3">
    <source>
        <dbReference type="Proteomes" id="UP000002247"/>
    </source>
</evidence>
<organism evidence="2 3">
    <name type="scientific">Segniliparus rotundus (strain ATCC BAA-972 / CDC 1076 / CIP 108378 / DSM 44985 / JCM 13578)</name>
    <dbReference type="NCBI Taxonomy" id="640132"/>
    <lineage>
        <taxon>Bacteria</taxon>
        <taxon>Bacillati</taxon>
        <taxon>Actinomycetota</taxon>
        <taxon>Actinomycetes</taxon>
        <taxon>Mycobacteriales</taxon>
        <taxon>Segniliparaceae</taxon>
        <taxon>Segniliparus</taxon>
    </lineage>
</organism>
<dbReference type="InterPro" id="IPR037473">
    <property type="entry name" value="Lcp-like"/>
</dbReference>
<keyword evidence="3" id="KW-1185">Reference proteome</keyword>
<dbReference type="STRING" id="640132.Srot_0944"/>